<dbReference type="Proteomes" id="UP001183388">
    <property type="component" value="Unassembled WGS sequence"/>
</dbReference>
<dbReference type="RefSeq" id="WP_311632019.1">
    <property type="nucleotide sequence ID" value="NZ_JAVREN010000030.1"/>
</dbReference>
<reference evidence="2" key="1">
    <citation type="submission" date="2023-07" db="EMBL/GenBank/DDBJ databases">
        <title>30 novel species of actinomycetes from the DSMZ collection.</title>
        <authorList>
            <person name="Nouioui I."/>
        </authorList>
    </citation>
    <scope>NUCLEOTIDE SEQUENCE [LARGE SCALE GENOMIC DNA]</scope>
    <source>
        <strain evidence="2">DSM 44917</strain>
    </source>
</reference>
<sequence length="91" mass="9637">MPLVFVGIDPESEQADSPTAWVDTDRGELLLQGWTATPEEADRCYAEGGTAPGHAHGVPGHETIIRVPARMAPVIRKALDALAQPAPSPDL</sequence>
<protein>
    <submittedName>
        <fullName evidence="1">Uncharacterized protein</fullName>
    </submittedName>
</protein>
<proteinExistence type="predicted"/>
<dbReference type="EMBL" id="JAVREN010000030">
    <property type="protein sequence ID" value="MDT0309068.1"/>
    <property type="molecule type" value="Genomic_DNA"/>
</dbReference>
<accession>A0ABU2LD19</accession>
<keyword evidence="2" id="KW-1185">Reference proteome</keyword>
<organism evidence="1 2">
    <name type="scientific">Streptomyces boetiae</name>
    <dbReference type="NCBI Taxonomy" id="3075541"/>
    <lineage>
        <taxon>Bacteria</taxon>
        <taxon>Bacillati</taxon>
        <taxon>Actinomycetota</taxon>
        <taxon>Actinomycetes</taxon>
        <taxon>Kitasatosporales</taxon>
        <taxon>Streptomycetaceae</taxon>
        <taxon>Streptomyces</taxon>
    </lineage>
</organism>
<comment type="caution">
    <text evidence="1">The sequence shown here is derived from an EMBL/GenBank/DDBJ whole genome shotgun (WGS) entry which is preliminary data.</text>
</comment>
<name>A0ABU2LD19_9ACTN</name>
<gene>
    <name evidence="1" type="ORF">RM780_19185</name>
</gene>
<evidence type="ECO:0000313" key="1">
    <source>
        <dbReference type="EMBL" id="MDT0309068.1"/>
    </source>
</evidence>
<evidence type="ECO:0000313" key="2">
    <source>
        <dbReference type="Proteomes" id="UP001183388"/>
    </source>
</evidence>